<protein>
    <submittedName>
        <fullName evidence="1">Uncharacterized protein</fullName>
    </submittedName>
</protein>
<proteinExistence type="predicted"/>
<evidence type="ECO:0000313" key="1">
    <source>
        <dbReference type="EMBL" id="GEM43038.1"/>
    </source>
</evidence>
<keyword evidence="2" id="KW-1185">Reference proteome</keyword>
<organism evidence="1 2">
    <name type="scientific">Nocardia ninae NBRC 108245</name>
    <dbReference type="NCBI Taxonomy" id="1210091"/>
    <lineage>
        <taxon>Bacteria</taxon>
        <taxon>Bacillati</taxon>
        <taxon>Actinomycetota</taxon>
        <taxon>Actinomycetes</taxon>
        <taxon>Mycobacteriales</taxon>
        <taxon>Nocardiaceae</taxon>
        <taxon>Nocardia</taxon>
    </lineage>
</organism>
<sequence length="198" mass="22200">MEIWEHDGNLYEVSSYYCLPDDAWTYALQGITGPPGTEPHLDVSVADKTPDKGPFAPKSQHYVVVSFGPGSIPWLVLRRFRDHVQASGDIATNSQQTEVVGDIRRSNNAWHYGDQRCEVNSFYFSDREVWCYELCVPDPDPNTNTYLEVLVPDLTPNGPFTPATVDRAVLTPHGKVNLPWPLFTHFMSAVESAEDIAT</sequence>
<name>A0A511MS59_9NOCA</name>
<dbReference type="EMBL" id="BJXA01000084">
    <property type="protein sequence ID" value="GEM43038.1"/>
    <property type="molecule type" value="Genomic_DNA"/>
</dbReference>
<dbReference type="Proteomes" id="UP000321424">
    <property type="component" value="Unassembled WGS sequence"/>
</dbReference>
<gene>
    <name evidence="1" type="ORF">NN4_75570</name>
</gene>
<comment type="caution">
    <text evidence="1">The sequence shown here is derived from an EMBL/GenBank/DDBJ whole genome shotgun (WGS) entry which is preliminary data.</text>
</comment>
<dbReference type="RefSeq" id="WP_147141054.1">
    <property type="nucleotide sequence ID" value="NZ_BJXA01000084.1"/>
</dbReference>
<reference evidence="1 2" key="1">
    <citation type="submission" date="2019-07" db="EMBL/GenBank/DDBJ databases">
        <title>Whole genome shotgun sequence of Nocardia ninae NBRC 108245.</title>
        <authorList>
            <person name="Hosoyama A."/>
            <person name="Uohara A."/>
            <person name="Ohji S."/>
            <person name="Ichikawa N."/>
        </authorList>
    </citation>
    <scope>NUCLEOTIDE SEQUENCE [LARGE SCALE GENOMIC DNA]</scope>
    <source>
        <strain evidence="1 2">NBRC 108245</strain>
    </source>
</reference>
<evidence type="ECO:0000313" key="2">
    <source>
        <dbReference type="Proteomes" id="UP000321424"/>
    </source>
</evidence>
<dbReference type="OrthoDB" id="3538826at2"/>
<accession>A0A511MS59</accession>
<dbReference type="AlphaFoldDB" id="A0A511MS59"/>